<dbReference type="OrthoDB" id="10270467at2759"/>
<gene>
    <name evidence="1" type="ORF">UBRO_20909</name>
</gene>
<dbReference type="AlphaFoldDB" id="A0A1K0GBK9"/>
<evidence type="ECO:0000313" key="1">
    <source>
        <dbReference type="EMBL" id="SAM85422.1"/>
    </source>
</evidence>
<proteinExistence type="predicted"/>
<protein>
    <submittedName>
        <fullName evidence="1">Uncharacterized protein</fullName>
    </submittedName>
</protein>
<evidence type="ECO:0000313" key="2">
    <source>
        <dbReference type="Proteomes" id="UP000179920"/>
    </source>
</evidence>
<name>A0A1K0GBK9_9BASI</name>
<dbReference type="Proteomes" id="UP000179920">
    <property type="component" value="Chromosome XVII"/>
</dbReference>
<reference evidence="2" key="1">
    <citation type="submission" date="2016-04" db="EMBL/GenBank/DDBJ databases">
        <authorList>
            <person name="Guldener U."/>
            <person name="Guldener U."/>
        </authorList>
    </citation>
    <scope>NUCLEOTIDE SEQUENCE [LARGE SCALE GENOMIC DNA]</scope>
    <source>
        <strain evidence="2">UB2112</strain>
    </source>
</reference>
<sequence length="96" mass="10993">MHTEQRRSDGTSIITLSAIRHRKLDRSPDTRCCVVHRPGIGPHKLHVPRPSYSTVFTPDQFFEGDQIQLLQHQKLTCALYLNKNQVTLAAHFQMTA</sequence>
<dbReference type="EMBL" id="LT558133">
    <property type="protein sequence ID" value="SAM85422.1"/>
    <property type="molecule type" value="Genomic_DNA"/>
</dbReference>
<organism evidence="1 2">
    <name type="scientific">Ustilago bromivora</name>
    <dbReference type="NCBI Taxonomy" id="307758"/>
    <lineage>
        <taxon>Eukaryota</taxon>
        <taxon>Fungi</taxon>
        <taxon>Dikarya</taxon>
        <taxon>Basidiomycota</taxon>
        <taxon>Ustilaginomycotina</taxon>
        <taxon>Ustilaginomycetes</taxon>
        <taxon>Ustilaginales</taxon>
        <taxon>Ustilaginaceae</taxon>
        <taxon>Ustilago</taxon>
    </lineage>
</organism>
<accession>A0A1K0GBK9</accession>